<dbReference type="OMA" id="ISPNMMP"/>
<dbReference type="EMBL" id="CAJJDP010000112">
    <property type="protein sequence ID" value="CAD8196742.1"/>
    <property type="molecule type" value="Genomic_DNA"/>
</dbReference>
<dbReference type="AlphaFoldDB" id="A0A8S1X739"/>
<evidence type="ECO:0000313" key="2">
    <source>
        <dbReference type="Proteomes" id="UP000683925"/>
    </source>
</evidence>
<accession>A0A8S1X739</accession>
<name>A0A8S1X739_PAROT</name>
<keyword evidence="2" id="KW-1185">Reference proteome</keyword>
<comment type="caution">
    <text evidence="1">The sequence shown here is derived from an EMBL/GenBank/DDBJ whole genome shotgun (WGS) entry which is preliminary data.</text>
</comment>
<reference evidence="1" key="1">
    <citation type="submission" date="2021-01" db="EMBL/GenBank/DDBJ databases">
        <authorList>
            <consortium name="Genoscope - CEA"/>
            <person name="William W."/>
        </authorList>
    </citation>
    <scope>NUCLEOTIDE SEQUENCE</scope>
</reference>
<gene>
    <name evidence="1" type="ORF">POCTA_138.1.T1120158</name>
</gene>
<organism evidence="1 2">
    <name type="scientific">Paramecium octaurelia</name>
    <dbReference type="NCBI Taxonomy" id="43137"/>
    <lineage>
        <taxon>Eukaryota</taxon>
        <taxon>Sar</taxon>
        <taxon>Alveolata</taxon>
        <taxon>Ciliophora</taxon>
        <taxon>Intramacronucleata</taxon>
        <taxon>Oligohymenophorea</taxon>
        <taxon>Peniculida</taxon>
        <taxon>Parameciidae</taxon>
        <taxon>Paramecium</taxon>
    </lineage>
</organism>
<dbReference type="OrthoDB" id="300484at2759"/>
<proteinExistence type="predicted"/>
<sequence>MKLGFYANRIMESQVFYLLDRVNNANLYLILFQSTQNGYASYHFDIKIKSNKLLQLETKEQVNISQLKKCWRLKLRLMTEILRQLIFLYPIYGQGIANIKQSIIGLSPQIQMNNRRRKSMPFIPQSDIYVIMFSLHQNTSLQNALHVWFQLSSQKQSAQYIFLGSESGKLRQCGSYNEIIKFIRNKMIKSSPNLEETQNESSLKEIRKTIACVDDFIDESLPENVHYLEIKDYQNQAFKRVLINSIQNVISNDRQQLYSISAPISPNMMPQLRKPVSEFLQTTEYAERQDHLKSVKEKRQSEVVETIKVEYSIHIQPIQTTMNPAFLTLEQSSYSKQVEKDPEFCCQLL</sequence>
<protein>
    <submittedName>
        <fullName evidence="1">Uncharacterized protein</fullName>
    </submittedName>
</protein>
<evidence type="ECO:0000313" key="1">
    <source>
        <dbReference type="EMBL" id="CAD8196742.1"/>
    </source>
</evidence>
<dbReference type="Proteomes" id="UP000683925">
    <property type="component" value="Unassembled WGS sequence"/>
</dbReference>